<proteinExistence type="predicted"/>
<gene>
    <name evidence="3" type="ORF">H5975_02620</name>
</gene>
<dbReference type="PANTHER" id="PTHR34987:SF6">
    <property type="entry name" value="ALPHA-L-RHAMNOSIDASE SIX-HAIRPIN GLYCOSIDASE DOMAIN-CONTAINING PROTEIN"/>
    <property type="match status" value="1"/>
</dbReference>
<dbReference type="RefSeq" id="WP_204784768.1">
    <property type="nucleotide sequence ID" value="NZ_CALVGD010000103.1"/>
</dbReference>
<dbReference type="InterPro" id="IPR008928">
    <property type="entry name" value="6-hairpin_glycosidase_sf"/>
</dbReference>
<dbReference type="Proteomes" id="UP000785625">
    <property type="component" value="Unassembled WGS sequence"/>
</dbReference>
<evidence type="ECO:0000259" key="2">
    <source>
        <dbReference type="Pfam" id="PF21209"/>
    </source>
</evidence>
<protein>
    <submittedName>
        <fullName evidence="3">Alpha-rhamnosidase</fullName>
    </submittedName>
</protein>
<evidence type="ECO:0000313" key="4">
    <source>
        <dbReference type="Proteomes" id="UP000785625"/>
    </source>
</evidence>
<reference evidence="3 4" key="1">
    <citation type="journal article" date="2021" name="Sci. Rep.">
        <title>The distribution of antibiotic resistance genes in chicken gut microbiota commensals.</title>
        <authorList>
            <person name="Juricova H."/>
            <person name="Matiasovicova J."/>
            <person name="Kubasova T."/>
            <person name="Cejkova D."/>
            <person name="Rychlik I."/>
        </authorList>
    </citation>
    <scope>NUCLEOTIDE SEQUENCE [LARGE SCALE GENOMIC DNA]</scope>
    <source>
        <strain evidence="3 4">An574</strain>
    </source>
</reference>
<accession>A0ABS2GZ34</accession>
<dbReference type="SUPFAM" id="SSF48208">
    <property type="entry name" value="Six-hairpin glycosidases"/>
    <property type="match status" value="1"/>
</dbReference>
<evidence type="ECO:0000313" key="3">
    <source>
        <dbReference type="EMBL" id="MBM6940393.1"/>
    </source>
</evidence>
<dbReference type="InterPro" id="IPR048932">
    <property type="entry name" value="Rhamnosid-like_N_bacteroidetes"/>
</dbReference>
<dbReference type="Gene3D" id="1.50.10.10">
    <property type="match status" value="1"/>
</dbReference>
<keyword evidence="4" id="KW-1185">Reference proteome</keyword>
<dbReference type="Pfam" id="PF21209">
    <property type="entry name" value="Bac_rhamnosid-like_N"/>
    <property type="match status" value="2"/>
</dbReference>
<dbReference type="Pfam" id="PF17389">
    <property type="entry name" value="Bac_rhamnosid6H"/>
    <property type="match status" value="1"/>
</dbReference>
<dbReference type="Gene3D" id="2.60.120.260">
    <property type="entry name" value="Galactose-binding domain-like"/>
    <property type="match status" value="2"/>
</dbReference>
<dbReference type="EMBL" id="JACJKU010000015">
    <property type="protein sequence ID" value="MBM6940393.1"/>
    <property type="molecule type" value="Genomic_DNA"/>
</dbReference>
<organism evidence="3 4">
    <name type="scientific">Limosilactobacillus coleohominis</name>
    <dbReference type="NCBI Taxonomy" id="181675"/>
    <lineage>
        <taxon>Bacteria</taxon>
        <taxon>Bacillati</taxon>
        <taxon>Bacillota</taxon>
        <taxon>Bacilli</taxon>
        <taxon>Lactobacillales</taxon>
        <taxon>Lactobacillaceae</taxon>
        <taxon>Limosilactobacillus</taxon>
    </lineage>
</organism>
<dbReference type="InterPro" id="IPR012341">
    <property type="entry name" value="6hp_glycosidase-like_sf"/>
</dbReference>
<comment type="caution">
    <text evidence="3">The sequence shown here is derived from an EMBL/GenBank/DDBJ whole genome shotgun (WGS) entry which is preliminary data.</text>
</comment>
<evidence type="ECO:0000259" key="1">
    <source>
        <dbReference type="Pfam" id="PF17389"/>
    </source>
</evidence>
<dbReference type="Gene3D" id="2.60.420.10">
    <property type="entry name" value="Maltose phosphorylase, domain 3"/>
    <property type="match status" value="1"/>
</dbReference>
<name>A0ABS2GZ34_9LACO</name>
<feature type="domain" description="Alpha-L-rhamnosidase six-hairpin glycosidase" evidence="1">
    <location>
        <begin position="244"/>
        <end position="572"/>
    </location>
</feature>
<feature type="domain" description="Alpha-rhamnosidase-like N-terminal" evidence="2">
    <location>
        <begin position="133"/>
        <end position="204"/>
    </location>
</feature>
<dbReference type="PANTHER" id="PTHR34987">
    <property type="entry name" value="C, PUTATIVE (AFU_ORTHOLOGUE AFUA_3G02880)-RELATED"/>
    <property type="match status" value="1"/>
</dbReference>
<sequence>MNKYWIWFPGDFEIHEGMLQNFTREERGMRWPAYWYIDDCYKNIKFEKTYDLAEPTTFTVHTHQQGYITINDIKYHVNEPITLDAGKQSIVVYIFSPDQLPTIYIEGDVIYSDPSWVADNYVIQRPVGYSKLFTELSDNPAKIPYHHQTIQPVSMTNINNGLLVDFGKEINAALKFSGLKKPITVCYGESKAEALDTKMCYYQQSNIIDPSKIVKRAFRYLFIPNYSANSINVVADCIYLPMQNKSSFNSDDELLNNIWQASIRTFKLCSEVFYIDGIKRDWWIWGGDAYQDNYINQYSFFNEDVDKRTIIALRGHDEVLQHINTIVDYSLLWVISIYNHYEMTADTEFLEMIMPRMEKMMQYLLNQTNDLGFIYGRQGDWIFVDWSEMDKDGTVAAEQMFLLQALKAIITAKKALNQDTSNYENRFNTLKENTVKYFWDNEQGAFIDSYESGKHHVTRHANILAILFNIVDDDKKQQILHNVLLNDQITQLTTPYFKFFEQDALCQLGQLKTVYDTIKDYWGSMIKKGATTIWEEYDPSVTGKQQFAMYGDPFGKSLCHAWGSSPVYLLGRYFMGLQPTSAGYSTFEVAPHLTMFKHLDCTLPIKGGSVHFRVHDGQVDITTDRPGGTVVTGKEKILLQPNQAVTITNEN</sequence>
<feature type="domain" description="Alpha-rhamnosidase-like N-terminal" evidence="2">
    <location>
        <begin position="44"/>
        <end position="118"/>
    </location>
</feature>
<dbReference type="InterPro" id="IPR035396">
    <property type="entry name" value="Bac_rhamnosid6H"/>
</dbReference>